<reference evidence="4" key="3">
    <citation type="submission" date="2016-06" db="UniProtKB">
        <authorList>
            <consortium name="WormBaseParasite"/>
        </authorList>
    </citation>
    <scope>IDENTIFICATION</scope>
</reference>
<sequence length="167" mass="18957">MNIFALTTIAVVLCTCNGLKCKYGRKEKSNEYNETIECDKDSHYCVAANCAIVASIRFWEPGIPITHRAEPHRITTYWDCFKSNDMNACVERFQRIKQDVIVECDPCFIGQKDVDLANVEFSFPQNTTALLPFGDSTQKVVSHGISNAMPWIFVMALSILLFYPCRV</sequence>
<feature type="signal peptide" evidence="2">
    <location>
        <begin position="1"/>
        <end position="18"/>
    </location>
</feature>
<organism evidence="3 4">
    <name type="scientific">Globodera pallida</name>
    <name type="common">Potato cyst nematode worm</name>
    <name type="synonym">Heterodera pallida</name>
    <dbReference type="NCBI Taxonomy" id="36090"/>
    <lineage>
        <taxon>Eukaryota</taxon>
        <taxon>Metazoa</taxon>
        <taxon>Ecdysozoa</taxon>
        <taxon>Nematoda</taxon>
        <taxon>Chromadorea</taxon>
        <taxon>Rhabditida</taxon>
        <taxon>Tylenchina</taxon>
        <taxon>Tylenchomorpha</taxon>
        <taxon>Tylenchoidea</taxon>
        <taxon>Heteroderidae</taxon>
        <taxon>Heteroderinae</taxon>
        <taxon>Globodera</taxon>
    </lineage>
</organism>
<accession>A0A183BR07</accession>
<feature type="chain" id="PRO_5008146521" evidence="2">
    <location>
        <begin position="19"/>
        <end position="167"/>
    </location>
</feature>
<keyword evidence="3" id="KW-1185">Reference proteome</keyword>
<evidence type="ECO:0000256" key="1">
    <source>
        <dbReference type="SAM" id="Phobius"/>
    </source>
</evidence>
<evidence type="ECO:0000256" key="2">
    <source>
        <dbReference type="SAM" id="SignalP"/>
    </source>
</evidence>
<reference evidence="3" key="2">
    <citation type="submission" date="2014-05" db="EMBL/GenBank/DDBJ databases">
        <title>The genome and life-stage specific transcriptomes of Globodera pallida elucidate key aspects of plant parasitism by a cyst nematode.</title>
        <authorList>
            <person name="Cotton J.A."/>
            <person name="Lilley C.J."/>
            <person name="Jones L.M."/>
            <person name="Kikuchi T."/>
            <person name="Reid A.J."/>
            <person name="Thorpe P."/>
            <person name="Tsai I.J."/>
            <person name="Beasley H."/>
            <person name="Blok V."/>
            <person name="Cock P.J.A."/>
            <person name="Van den Akker S.E."/>
            <person name="Holroyd N."/>
            <person name="Hunt M."/>
            <person name="Mantelin S."/>
            <person name="Naghra H."/>
            <person name="Pain A."/>
            <person name="Palomares-Rius J.E."/>
            <person name="Zarowiecki M."/>
            <person name="Berriman M."/>
            <person name="Jones J.T."/>
            <person name="Urwin P.E."/>
        </authorList>
    </citation>
    <scope>NUCLEOTIDE SEQUENCE [LARGE SCALE GENOMIC DNA]</scope>
    <source>
        <strain evidence="3">Lindley</strain>
    </source>
</reference>
<feature type="transmembrane region" description="Helical" evidence="1">
    <location>
        <begin position="148"/>
        <end position="165"/>
    </location>
</feature>
<dbReference type="Proteomes" id="UP000050741">
    <property type="component" value="Unassembled WGS sequence"/>
</dbReference>
<reference evidence="3" key="1">
    <citation type="submission" date="2013-12" db="EMBL/GenBank/DDBJ databases">
        <authorList>
            <person name="Aslett M."/>
        </authorList>
    </citation>
    <scope>NUCLEOTIDE SEQUENCE [LARGE SCALE GENOMIC DNA]</scope>
    <source>
        <strain evidence="3">Lindley</strain>
    </source>
</reference>
<dbReference type="AlphaFoldDB" id="A0A183BR07"/>
<protein>
    <submittedName>
        <fullName evidence="4">Protein sleepless</fullName>
    </submittedName>
</protein>
<evidence type="ECO:0000313" key="3">
    <source>
        <dbReference type="Proteomes" id="UP000050741"/>
    </source>
</evidence>
<proteinExistence type="predicted"/>
<name>A0A183BR07_GLOPA</name>
<keyword evidence="1" id="KW-1133">Transmembrane helix</keyword>
<evidence type="ECO:0000313" key="4">
    <source>
        <dbReference type="WBParaSite" id="GPLIN_000304300"/>
    </source>
</evidence>
<keyword evidence="2" id="KW-0732">Signal</keyword>
<dbReference type="WBParaSite" id="GPLIN_000304300">
    <property type="protein sequence ID" value="GPLIN_000304300"/>
    <property type="gene ID" value="GPLIN_000304300"/>
</dbReference>
<keyword evidence="1" id="KW-0472">Membrane</keyword>
<keyword evidence="1" id="KW-0812">Transmembrane</keyword>